<dbReference type="InterPro" id="IPR041739">
    <property type="entry name" value="G5K_ProB"/>
</dbReference>
<keyword evidence="7 8" id="KW-0067">ATP-binding</keyword>
<dbReference type="InterPro" id="IPR005715">
    <property type="entry name" value="Glu_5kinase/COase_Synthase"/>
</dbReference>
<dbReference type="InterPro" id="IPR001057">
    <property type="entry name" value="Glu/AcGlu_kinase"/>
</dbReference>
<dbReference type="InterPro" id="IPR001048">
    <property type="entry name" value="Asp/Glu/Uridylate_kinase"/>
</dbReference>
<evidence type="ECO:0000256" key="2">
    <source>
        <dbReference type="ARBA" id="ARBA00022605"/>
    </source>
</evidence>
<dbReference type="NCBIfam" id="TIGR01027">
    <property type="entry name" value="proB"/>
    <property type="match status" value="1"/>
</dbReference>
<dbReference type="UniPathway" id="UPA00098">
    <property type="reaction ID" value="UER00359"/>
</dbReference>
<dbReference type="PATRIC" id="fig|1705394.5.peg.159"/>
<evidence type="ECO:0000313" key="10">
    <source>
        <dbReference type="EMBL" id="ALE51916.1"/>
    </source>
</evidence>
<dbReference type="RefSeq" id="WP_053950832.1">
    <property type="nucleotide sequence ID" value="NZ_CP010552.1"/>
</dbReference>
<reference evidence="10 11" key="1">
    <citation type="journal article" date="2015" name="Genome Announc.">
        <title>Genome Sequence of 'Candidatus Thioglobus autotrophica' Strain EF1, a Chemoautotroph from the SUP05 Clade of Marine Gammaproteobacteria.</title>
        <authorList>
            <person name="Shah V."/>
            <person name="Morris R.M."/>
        </authorList>
    </citation>
    <scope>NUCLEOTIDE SEQUENCE [LARGE SCALE GENOMIC DNA]</scope>
    <source>
        <strain evidence="10 11">EF1</strain>
    </source>
</reference>
<comment type="function">
    <text evidence="8">Catalyzes the transfer of a phosphate group to glutamate to form L-glutamate 5-phosphate.</text>
</comment>
<proteinExistence type="inferred from homology"/>
<feature type="binding site" evidence="8">
    <location>
        <position position="148"/>
    </location>
    <ligand>
        <name>substrate</name>
    </ligand>
</feature>
<dbReference type="InterPro" id="IPR011529">
    <property type="entry name" value="Glu_5kinase"/>
</dbReference>
<dbReference type="GO" id="GO:0055129">
    <property type="term" value="P:L-proline biosynthetic process"/>
    <property type="evidence" value="ECO:0007669"/>
    <property type="project" value="UniProtKB-UniRule"/>
</dbReference>
<keyword evidence="1 8" id="KW-0963">Cytoplasm</keyword>
<dbReference type="PRINTS" id="PR00474">
    <property type="entry name" value="GLU5KINASE"/>
</dbReference>
<evidence type="ECO:0000313" key="11">
    <source>
        <dbReference type="Proteomes" id="UP000058020"/>
    </source>
</evidence>
<evidence type="ECO:0000256" key="8">
    <source>
        <dbReference type="HAMAP-Rule" id="MF_00456"/>
    </source>
</evidence>
<dbReference type="OrthoDB" id="9804434at2"/>
<dbReference type="PANTHER" id="PTHR43654:SF1">
    <property type="entry name" value="ISOPENTENYL PHOSPHATE KINASE"/>
    <property type="match status" value="1"/>
</dbReference>
<comment type="catalytic activity">
    <reaction evidence="8">
        <text>L-glutamate + ATP = L-glutamyl 5-phosphate + ADP</text>
        <dbReference type="Rhea" id="RHEA:14877"/>
        <dbReference type="ChEBI" id="CHEBI:29985"/>
        <dbReference type="ChEBI" id="CHEBI:30616"/>
        <dbReference type="ChEBI" id="CHEBI:58274"/>
        <dbReference type="ChEBI" id="CHEBI:456216"/>
        <dbReference type="EC" id="2.7.2.11"/>
    </reaction>
</comment>
<dbReference type="GO" id="GO:0005524">
    <property type="term" value="F:ATP binding"/>
    <property type="evidence" value="ECO:0007669"/>
    <property type="project" value="UniProtKB-KW"/>
</dbReference>
<dbReference type="GO" id="GO:0004349">
    <property type="term" value="F:glutamate 5-kinase activity"/>
    <property type="evidence" value="ECO:0007669"/>
    <property type="project" value="UniProtKB-UniRule"/>
</dbReference>
<name>A0A0M5LIZ4_9GAMM</name>
<comment type="similarity">
    <text evidence="8">Belongs to the glutamate 5-kinase family.</text>
</comment>
<keyword evidence="11" id="KW-1185">Reference proteome</keyword>
<organism evidence="10 11">
    <name type="scientific">Candidatus Thioglobus autotrophicus</name>
    <dbReference type="NCBI Taxonomy" id="1705394"/>
    <lineage>
        <taxon>Bacteria</taxon>
        <taxon>Pseudomonadati</taxon>
        <taxon>Pseudomonadota</taxon>
        <taxon>Gammaproteobacteria</taxon>
        <taxon>Candidatus Pseudothioglobaceae</taxon>
        <taxon>Candidatus Thioglobus</taxon>
    </lineage>
</organism>
<comment type="subcellular location">
    <subcellularLocation>
        <location evidence="8">Cytoplasm</location>
    </subcellularLocation>
</comment>
<evidence type="ECO:0000256" key="6">
    <source>
        <dbReference type="ARBA" id="ARBA00022777"/>
    </source>
</evidence>
<feature type="binding site" evidence="8">
    <location>
        <position position="49"/>
    </location>
    <ligand>
        <name>substrate</name>
    </ligand>
</feature>
<keyword evidence="4 8" id="KW-0808">Transferase</keyword>
<feature type="binding site" evidence="8">
    <location>
        <position position="136"/>
    </location>
    <ligand>
        <name>substrate</name>
    </ligand>
</feature>
<dbReference type="InterPro" id="IPR036393">
    <property type="entry name" value="AceGlu_kinase-like_sf"/>
</dbReference>
<dbReference type="PROSITE" id="PS00902">
    <property type="entry name" value="GLUTAMATE_5_KINASE"/>
    <property type="match status" value="1"/>
</dbReference>
<keyword evidence="5 8" id="KW-0547">Nucleotide-binding</keyword>
<evidence type="ECO:0000256" key="1">
    <source>
        <dbReference type="ARBA" id="ARBA00022490"/>
    </source>
</evidence>
<comment type="pathway">
    <text evidence="8">Amino-acid biosynthesis; L-proline biosynthesis; L-glutamate 5-semialdehyde from L-glutamate: step 1/2.</text>
</comment>
<dbReference type="STRING" id="1705394.SP60_00795"/>
<dbReference type="EMBL" id="CP010552">
    <property type="protein sequence ID" value="ALE51916.1"/>
    <property type="molecule type" value="Genomic_DNA"/>
</dbReference>
<gene>
    <name evidence="8" type="primary">proB</name>
    <name evidence="10" type="ORF">SP60_00795</name>
</gene>
<evidence type="ECO:0000256" key="5">
    <source>
        <dbReference type="ARBA" id="ARBA00022741"/>
    </source>
</evidence>
<dbReference type="AlphaFoldDB" id="A0A0M5LIZ4"/>
<dbReference type="GO" id="GO:0005829">
    <property type="term" value="C:cytosol"/>
    <property type="evidence" value="ECO:0007669"/>
    <property type="project" value="TreeGrafter"/>
</dbReference>
<dbReference type="Pfam" id="PF00696">
    <property type="entry name" value="AA_kinase"/>
    <property type="match status" value="1"/>
</dbReference>
<dbReference type="Gene3D" id="3.40.1160.10">
    <property type="entry name" value="Acetylglutamate kinase-like"/>
    <property type="match status" value="1"/>
</dbReference>
<feature type="domain" description="Aspartate/glutamate/uridylate kinase" evidence="9">
    <location>
        <begin position="5"/>
        <end position="234"/>
    </location>
</feature>
<dbReference type="HAMAP" id="MF_00456">
    <property type="entry name" value="ProB"/>
    <property type="match status" value="1"/>
</dbReference>
<evidence type="ECO:0000259" key="9">
    <source>
        <dbReference type="Pfam" id="PF00696"/>
    </source>
</evidence>
<feature type="binding site" evidence="8">
    <location>
        <begin position="168"/>
        <end position="169"/>
    </location>
    <ligand>
        <name>ATP</name>
        <dbReference type="ChEBI" id="CHEBI:30616"/>
    </ligand>
</feature>
<feature type="binding site" evidence="8">
    <location>
        <begin position="210"/>
        <end position="216"/>
    </location>
    <ligand>
        <name>ATP</name>
        <dbReference type="ChEBI" id="CHEBI:30616"/>
    </ligand>
</feature>
<dbReference type="SUPFAM" id="SSF53633">
    <property type="entry name" value="Carbamate kinase-like"/>
    <property type="match status" value="1"/>
</dbReference>
<evidence type="ECO:0000256" key="7">
    <source>
        <dbReference type="ARBA" id="ARBA00022840"/>
    </source>
</evidence>
<keyword evidence="3 8" id="KW-0641">Proline biosynthesis</keyword>
<dbReference type="FunFam" id="3.40.1160.10:FF:000018">
    <property type="entry name" value="Glutamate 5-kinase"/>
    <property type="match status" value="1"/>
</dbReference>
<dbReference type="CDD" id="cd04242">
    <property type="entry name" value="AAK_G5K_ProB"/>
    <property type="match status" value="1"/>
</dbReference>
<dbReference type="PANTHER" id="PTHR43654">
    <property type="entry name" value="GLUTAMATE 5-KINASE"/>
    <property type="match status" value="1"/>
</dbReference>
<protein>
    <recommendedName>
        <fullName evidence="8">Glutamate 5-kinase</fullName>
        <ecNumber evidence="8">2.7.2.11</ecNumber>
    </recommendedName>
    <alternativeName>
        <fullName evidence="8">Gamma-glutamyl kinase</fullName>
        <shortName evidence="8">GK</shortName>
    </alternativeName>
</protein>
<keyword evidence="6 8" id="KW-0418">Kinase</keyword>
<dbReference type="EC" id="2.7.2.11" evidence="8"/>
<dbReference type="KEGG" id="tho:SP60_00795"/>
<sequence>MSKQRWVVKIGSALLTNDGQGLDVNAISSWVEQIVQLKNQDIEVILVSSGAIAEGIKRLGWSSRPEAIHQLQAAAAVGQMGLVQTYESLFSKHTIHTAQVLLTHDNLADTQQSDNISATLNALLELNTVPIVNENDTVATEEIKFGDNDTLAALVANLVGATQLVILTDQGGVYNADPRKNPKAELIEKIQVDDEKLERVAGRTGGSLGSGGMYTKVLAARTASHSNTNTVIASGRQADILVKLAANEHVGTLIHC</sequence>
<feature type="binding site" evidence="8">
    <location>
        <position position="9"/>
    </location>
    <ligand>
        <name>ATP</name>
        <dbReference type="ChEBI" id="CHEBI:30616"/>
    </ligand>
</feature>
<dbReference type="PIRSF" id="PIRSF000729">
    <property type="entry name" value="GK"/>
    <property type="match status" value="1"/>
</dbReference>
<dbReference type="InterPro" id="IPR019797">
    <property type="entry name" value="Glutamate_5-kinase_CS"/>
</dbReference>
<dbReference type="Proteomes" id="UP000058020">
    <property type="component" value="Chromosome"/>
</dbReference>
<accession>A0A0M5LIZ4</accession>
<evidence type="ECO:0000256" key="3">
    <source>
        <dbReference type="ARBA" id="ARBA00022650"/>
    </source>
</evidence>
<keyword evidence="2 8" id="KW-0028">Amino-acid biosynthesis</keyword>
<evidence type="ECO:0000256" key="4">
    <source>
        <dbReference type="ARBA" id="ARBA00022679"/>
    </source>
</evidence>